<protein>
    <submittedName>
        <fullName evidence="2">Uncharacterized protein</fullName>
    </submittedName>
</protein>
<name>A0A486XLC5_9GAMM</name>
<sequence>MAKLFASVLMSYLAASACNSAAVEMAIKAKGELLLQKTEPEALVNKAWFNGGSGQLTYNSALLNLAPQYLSIDAATDSAFSARVHAQWHAQPEAGVSVTEAWLNWAPLPVSGYRWRGRLGYFYPQMSLENTDTAWTSPYSSTFSAINSWVAEEVRARGAELSLSRPGHFFKSNHSVSALIGVFEGNDPAGTLLAWRGFALHNLQTGLGERINFADYPSLQAGGLALQSPWVEPTRELDHRRGFYVGAHWQYQQRTELRLYYYDNNADPLVFSHQQYAWHTRFASMALRHNLNEEWQLLAQWLQGDTLMGPGAVDADFAAWFVLAHWQRAPYSLTLRYDDFSVTDNDLTANDDNNGKGSAWLFALSYQLSAHFSLSVEHIALQSQQQNRQQWSWPVSQPQSVSKLVLTWRW</sequence>
<dbReference type="PROSITE" id="PS51257">
    <property type="entry name" value="PROKAR_LIPOPROTEIN"/>
    <property type="match status" value="1"/>
</dbReference>
<keyword evidence="1" id="KW-0732">Signal</keyword>
<organism evidence="2">
    <name type="scientific">Rheinheimera sp. BAL341</name>
    <dbReference type="NCBI Taxonomy" id="1708203"/>
    <lineage>
        <taxon>Bacteria</taxon>
        <taxon>Pseudomonadati</taxon>
        <taxon>Pseudomonadota</taxon>
        <taxon>Gammaproteobacteria</taxon>
        <taxon>Chromatiales</taxon>
        <taxon>Chromatiaceae</taxon>
        <taxon>Rheinheimera</taxon>
    </lineage>
</organism>
<feature type="chain" id="PRO_5019811935" evidence="1">
    <location>
        <begin position="22"/>
        <end position="410"/>
    </location>
</feature>
<proteinExistence type="predicted"/>
<dbReference type="EMBL" id="CAAJGR010000078">
    <property type="protein sequence ID" value="VHO02935.1"/>
    <property type="molecule type" value="Genomic_DNA"/>
</dbReference>
<evidence type="ECO:0000313" key="2">
    <source>
        <dbReference type="EMBL" id="VHO02935.1"/>
    </source>
</evidence>
<feature type="signal peptide" evidence="1">
    <location>
        <begin position="1"/>
        <end position="21"/>
    </location>
</feature>
<evidence type="ECO:0000256" key="1">
    <source>
        <dbReference type="SAM" id="SignalP"/>
    </source>
</evidence>
<gene>
    <name evidence="2" type="ORF">BAL341_1110</name>
</gene>
<dbReference type="SUPFAM" id="SSF56935">
    <property type="entry name" value="Porins"/>
    <property type="match status" value="1"/>
</dbReference>
<reference evidence="2" key="1">
    <citation type="submission" date="2019-04" db="EMBL/GenBank/DDBJ databases">
        <authorList>
            <person name="Brambilla D."/>
        </authorList>
    </citation>
    <scope>NUCLEOTIDE SEQUENCE</scope>
    <source>
        <strain evidence="2">BAL1</strain>
    </source>
</reference>
<dbReference type="AlphaFoldDB" id="A0A486XLC5"/>
<accession>A0A486XLC5</accession>